<feature type="domain" description="HTH tetR-type" evidence="6">
    <location>
        <begin position="21"/>
        <end position="81"/>
    </location>
</feature>
<dbReference type="GO" id="GO:0003700">
    <property type="term" value="F:DNA-binding transcription factor activity"/>
    <property type="evidence" value="ECO:0007669"/>
    <property type="project" value="TreeGrafter"/>
</dbReference>
<sequence>MLQGMGTTTPARRTGRRTGDSGTRDAILDAALALFAERGYDGASIRAIASAAGVDPALIRHFFGDKDTLFATVVADRTAIPGIVGRAIGGDPATAGRAVTDAYLRLWEAPATRPVLLALVRSAVTSERAAQMLREILLTHTAQADPDRARRATLAGTHLLGVAVARHVVHLPPIADLTHDELVDEVAPTIQRYLTGTHR</sequence>
<dbReference type="InterPro" id="IPR050109">
    <property type="entry name" value="HTH-type_TetR-like_transc_reg"/>
</dbReference>
<accession>A0A402DN68</accession>
<dbReference type="PROSITE" id="PS50977">
    <property type="entry name" value="HTH_TETR_2"/>
    <property type="match status" value="1"/>
</dbReference>
<dbReference type="PRINTS" id="PR00455">
    <property type="entry name" value="HTHTETR"/>
</dbReference>
<feature type="region of interest" description="Disordered" evidence="5">
    <location>
        <begin position="1"/>
        <end position="22"/>
    </location>
</feature>
<name>A0A402DN68_9CELL</name>
<evidence type="ECO:0000256" key="4">
    <source>
        <dbReference type="PROSITE-ProRule" id="PRU00335"/>
    </source>
</evidence>
<keyword evidence="8" id="KW-1185">Reference proteome</keyword>
<dbReference type="Proteomes" id="UP000289954">
    <property type="component" value="Unassembled WGS sequence"/>
</dbReference>
<dbReference type="InterPro" id="IPR036271">
    <property type="entry name" value="Tet_transcr_reg_TetR-rel_C_sf"/>
</dbReference>
<proteinExistence type="predicted"/>
<dbReference type="InterPro" id="IPR001647">
    <property type="entry name" value="HTH_TetR"/>
</dbReference>
<keyword evidence="1" id="KW-0805">Transcription regulation</keyword>
<evidence type="ECO:0000256" key="2">
    <source>
        <dbReference type="ARBA" id="ARBA00023125"/>
    </source>
</evidence>
<protein>
    <submittedName>
        <fullName evidence="7">TetR family transcriptional regulator</fullName>
    </submittedName>
</protein>
<dbReference type="GO" id="GO:0000976">
    <property type="term" value="F:transcription cis-regulatory region binding"/>
    <property type="evidence" value="ECO:0007669"/>
    <property type="project" value="TreeGrafter"/>
</dbReference>
<dbReference type="SUPFAM" id="SSF48498">
    <property type="entry name" value="Tetracyclin repressor-like, C-terminal domain"/>
    <property type="match status" value="1"/>
</dbReference>
<dbReference type="InterPro" id="IPR009057">
    <property type="entry name" value="Homeodomain-like_sf"/>
</dbReference>
<dbReference type="EMBL" id="BIMR01000030">
    <property type="protein sequence ID" value="GCE75546.1"/>
    <property type="molecule type" value="Genomic_DNA"/>
</dbReference>
<keyword evidence="3" id="KW-0804">Transcription</keyword>
<dbReference type="AlphaFoldDB" id="A0A402DN68"/>
<evidence type="ECO:0000313" key="8">
    <source>
        <dbReference type="Proteomes" id="UP000289954"/>
    </source>
</evidence>
<evidence type="ECO:0000256" key="3">
    <source>
        <dbReference type="ARBA" id="ARBA00023163"/>
    </source>
</evidence>
<dbReference type="Gene3D" id="1.10.357.10">
    <property type="entry name" value="Tetracycline Repressor, domain 2"/>
    <property type="match status" value="1"/>
</dbReference>
<evidence type="ECO:0000256" key="1">
    <source>
        <dbReference type="ARBA" id="ARBA00023015"/>
    </source>
</evidence>
<evidence type="ECO:0000313" key="7">
    <source>
        <dbReference type="EMBL" id="GCE75546.1"/>
    </source>
</evidence>
<dbReference type="Gene3D" id="1.10.10.60">
    <property type="entry name" value="Homeodomain-like"/>
    <property type="match status" value="1"/>
</dbReference>
<dbReference type="Pfam" id="PF17920">
    <property type="entry name" value="TetR_C_16"/>
    <property type="match status" value="1"/>
</dbReference>
<dbReference type="InterPro" id="IPR041678">
    <property type="entry name" value="TetR_C_16"/>
</dbReference>
<evidence type="ECO:0000256" key="5">
    <source>
        <dbReference type="SAM" id="MobiDB-lite"/>
    </source>
</evidence>
<comment type="caution">
    <text evidence="7">The sequence shown here is derived from an EMBL/GenBank/DDBJ whole genome shotgun (WGS) entry which is preliminary data.</text>
</comment>
<feature type="compositionally biased region" description="Low complexity" evidence="5">
    <location>
        <begin position="1"/>
        <end position="12"/>
    </location>
</feature>
<organism evidence="7 8">
    <name type="scientific">Cellulomonas biazotea</name>
    <dbReference type="NCBI Taxonomy" id="1709"/>
    <lineage>
        <taxon>Bacteria</taxon>
        <taxon>Bacillati</taxon>
        <taxon>Actinomycetota</taxon>
        <taxon>Actinomycetes</taxon>
        <taxon>Micrococcales</taxon>
        <taxon>Cellulomonadaceae</taxon>
        <taxon>Cellulomonas</taxon>
    </lineage>
</organism>
<dbReference type="SUPFAM" id="SSF46689">
    <property type="entry name" value="Homeodomain-like"/>
    <property type="match status" value="1"/>
</dbReference>
<reference evidence="7 8" key="1">
    <citation type="submission" date="2019-01" db="EMBL/GenBank/DDBJ databases">
        <title>Draft genome sequence of Cellulomonas takizawaensis strain TKZ-21.</title>
        <authorList>
            <person name="Yamamura H."/>
            <person name="Hayashi T."/>
            <person name="Hamada M."/>
            <person name="Serisawa Y."/>
            <person name="Matsuyama K."/>
            <person name="Nakagawa Y."/>
            <person name="Otoguro M."/>
            <person name="Yanagida F."/>
            <person name="Hayakawa M."/>
        </authorList>
    </citation>
    <scope>NUCLEOTIDE SEQUENCE [LARGE SCALE GENOMIC DNA]</scope>
    <source>
        <strain evidence="7 8">NBRC12680</strain>
    </source>
</reference>
<evidence type="ECO:0000259" key="6">
    <source>
        <dbReference type="PROSITE" id="PS50977"/>
    </source>
</evidence>
<dbReference type="Pfam" id="PF00440">
    <property type="entry name" value="TetR_N"/>
    <property type="match status" value="1"/>
</dbReference>
<dbReference type="PANTHER" id="PTHR30055:SF234">
    <property type="entry name" value="HTH-TYPE TRANSCRIPTIONAL REGULATOR BETI"/>
    <property type="match status" value="1"/>
</dbReference>
<feature type="DNA-binding region" description="H-T-H motif" evidence="4">
    <location>
        <begin position="44"/>
        <end position="63"/>
    </location>
</feature>
<dbReference type="OrthoDB" id="3210235at2"/>
<gene>
    <name evidence="7" type="ORF">CBZ_06020</name>
</gene>
<dbReference type="PANTHER" id="PTHR30055">
    <property type="entry name" value="HTH-TYPE TRANSCRIPTIONAL REGULATOR RUTR"/>
    <property type="match status" value="1"/>
</dbReference>
<keyword evidence="2 4" id="KW-0238">DNA-binding</keyword>